<keyword evidence="2" id="KW-1185">Reference proteome</keyword>
<dbReference type="STRING" id="52441.SAMN05216302_10379"/>
<dbReference type="EMBL" id="FOSP01000037">
    <property type="protein sequence ID" value="SFL16572.1"/>
    <property type="molecule type" value="Genomic_DNA"/>
</dbReference>
<dbReference type="AlphaFoldDB" id="A0A1I4FF66"/>
<name>A0A1I4FF66_9PROT</name>
<dbReference type="Proteomes" id="UP000199533">
    <property type="component" value="Unassembled WGS sequence"/>
</dbReference>
<reference evidence="2" key="1">
    <citation type="submission" date="2016-10" db="EMBL/GenBank/DDBJ databases">
        <authorList>
            <person name="Varghese N."/>
            <person name="Submissions S."/>
        </authorList>
    </citation>
    <scope>NUCLEOTIDE SEQUENCE [LARGE SCALE GENOMIC DNA]</scope>
    <source>
        <strain evidence="2">Nm69</strain>
    </source>
</reference>
<evidence type="ECO:0000313" key="1">
    <source>
        <dbReference type="EMBL" id="SFL16572.1"/>
    </source>
</evidence>
<proteinExistence type="predicted"/>
<accession>A0A1I4FF66</accession>
<evidence type="ECO:0000313" key="2">
    <source>
        <dbReference type="Proteomes" id="UP000199533"/>
    </source>
</evidence>
<organism evidence="1 2">
    <name type="scientific">Nitrosomonas aestuarii</name>
    <dbReference type="NCBI Taxonomy" id="52441"/>
    <lineage>
        <taxon>Bacteria</taxon>
        <taxon>Pseudomonadati</taxon>
        <taxon>Pseudomonadota</taxon>
        <taxon>Betaproteobacteria</taxon>
        <taxon>Nitrosomonadales</taxon>
        <taxon>Nitrosomonadaceae</taxon>
        <taxon>Nitrosomonas</taxon>
    </lineage>
</organism>
<gene>
    <name evidence="1" type="ORF">SAMN05216302_10379</name>
</gene>
<sequence>MQEKLHAIEDLFDISIFQPEKASNIMSEAKELLTMHNLVKCRN</sequence>
<protein>
    <submittedName>
        <fullName evidence="1">Uncharacterized protein</fullName>
    </submittedName>
</protein>